<evidence type="ECO:0000259" key="1">
    <source>
        <dbReference type="Pfam" id="PF06985"/>
    </source>
</evidence>
<evidence type="ECO:0000313" key="3">
    <source>
        <dbReference type="Proteomes" id="UP001305779"/>
    </source>
</evidence>
<keyword evidence="3" id="KW-1185">Reference proteome</keyword>
<dbReference type="EMBL" id="JAXOVC010000003">
    <property type="protein sequence ID" value="KAK4503544.1"/>
    <property type="molecule type" value="Genomic_DNA"/>
</dbReference>
<gene>
    <name evidence="2" type="ORF">PRZ48_004459</name>
</gene>
<comment type="caution">
    <text evidence="2">The sequence shown here is derived from an EMBL/GenBank/DDBJ whole genome shotgun (WGS) entry which is preliminary data.</text>
</comment>
<dbReference type="InterPro" id="IPR010730">
    <property type="entry name" value="HET"/>
</dbReference>
<protein>
    <recommendedName>
        <fullName evidence="1">Heterokaryon incompatibility domain-containing protein</fullName>
    </recommendedName>
</protein>
<sequence>MESKQCVYCANLTIDELVRLAEKGFYGHFFPDENYYQHHQSFRDLESSAHEGCDLCWLILDAFKTTPEHPSLSAIGATKEEVDREGSLYTAAMRTEPSQVRLAIAASHVYSSDTLEKVEVFDILLVQVGYHRQPRDESDLENQDELRTISLLIRTSRAGQYIALSHCWGGAISALLTAKTVDSFQEKLPMDQMPRNFEDAITITRRLGVQYLWIDSLCIIQDSKEDWALESKKMGQVYRDSVLTIYAAAARDSTSGILYNPSGNESQAALKVCADAVPEVVVSGKWDPQYESMKTLEMYGPLNHRGWTLQELVLSPRQLHYGTGMIYWRCQEQTYSLDGLSLGCLIPEEGVYGEASSILFLDEAHSQQGIHDRAKVALSAFNSLVESFSGRKLTYDTDKLPALSGLCERIHRYIGGDYLAGIWSSDLAGGLLWHGESTTCKHLETYRAPSWSWATTNNDVLFDEGYQKRRHRILSETTGSIDLELISHKIEPLDSVNPYGEVRSGYLIVKGLTIPLIRGCESVSRADRANDFVVESGTVLFDEPETWDERFVTGLLFVQIGEERTHCIMSLPMTMEKRPPFELNNVSWSEDEYAALLVWTGSDDEGARGLVLRLKESSTQVTFERIGIFRIEPGVLPGLINEWKTETLILV</sequence>
<evidence type="ECO:0000313" key="2">
    <source>
        <dbReference type="EMBL" id="KAK4503544.1"/>
    </source>
</evidence>
<dbReference type="PANTHER" id="PTHR33112">
    <property type="entry name" value="DOMAIN PROTEIN, PUTATIVE-RELATED"/>
    <property type="match status" value="1"/>
</dbReference>
<reference evidence="2 3" key="1">
    <citation type="journal article" date="2023" name="G3 (Bethesda)">
        <title>A chromosome-level genome assembly of Zasmidium syzygii isolated from banana leaves.</title>
        <authorList>
            <person name="van Westerhoven A.C."/>
            <person name="Mehrabi R."/>
            <person name="Talebi R."/>
            <person name="Steentjes M.B.F."/>
            <person name="Corcolon B."/>
            <person name="Chong P.A."/>
            <person name="Kema G.H.J."/>
            <person name="Seidl M.F."/>
        </authorList>
    </citation>
    <scope>NUCLEOTIDE SEQUENCE [LARGE SCALE GENOMIC DNA]</scope>
    <source>
        <strain evidence="2 3">P124</strain>
    </source>
</reference>
<dbReference type="Proteomes" id="UP001305779">
    <property type="component" value="Unassembled WGS sequence"/>
</dbReference>
<name>A0ABR0EPP1_ZASCE</name>
<organism evidence="2 3">
    <name type="scientific">Zasmidium cellare</name>
    <name type="common">Wine cellar mold</name>
    <name type="synonym">Racodium cellare</name>
    <dbReference type="NCBI Taxonomy" id="395010"/>
    <lineage>
        <taxon>Eukaryota</taxon>
        <taxon>Fungi</taxon>
        <taxon>Dikarya</taxon>
        <taxon>Ascomycota</taxon>
        <taxon>Pezizomycotina</taxon>
        <taxon>Dothideomycetes</taxon>
        <taxon>Dothideomycetidae</taxon>
        <taxon>Mycosphaerellales</taxon>
        <taxon>Mycosphaerellaceae</taxon>
        <taxon>Zasmidium</taxon>
    </lineage>
</organism>
<dbReference type="Pfam" id="PF06985">
    <property type="entry name" value="HET"/>
    <property type="match status" value="1"/>
</dbReference>
<feature type="domain" description="Heterokaryon incompatibility" evidence="1">
    <location>
        <begin position="161"/>
        <end position="311"/>
    </location>
</feature>
<dbReference type="PANTHER" id="PTHR33112:SF16">
    <property type="entry name" value="HETEROKARYON INCOMPATIBILITY DOMAIN-CONTAINING PROTEIN"/>
    <property type="match status" value="1"/>
</dbReference>
<proteinExistence type="predicted"/>
<accession>A0ABR0EPP1</accession>